<dbReference type="CDD" id="cd08607">
    <property type="entry name" value="GDPD_GDE5"/>
    <property type="match status" value="1"/>
</dbReference>
<protein>
    <submittedName>
        <fullName evidence="6">Glycerophosphocholine phosphodiesterase GPCPD1 isoform X1</fullName>
    </submittedName>
</protein>
<reference evidence="6" key="1">
    <citation type="submission" date="2025-08" db="UniProtKB">
        <authorList>
            <consortium name="RefSeq"/>
        </authorList>
    </citation>
    <scope>IDENTIFICATION</scope>
    <source>
        <tissue evidence="6">Adult</tissue>
    </source>
</reference>
<feature type="domain" description="GP-PDE" evidence="4">
    <location>
        <begin position="494"/>
        <end position="790"/>
    </location>
</feature>
<dbReference type="InterPro" id="IPR030395">
    <property type="entry name" value="GP_PDE_dom"/>
</dbReference>
<evidence type="ECO:0000256" key="2">
    <source>
        <dbReference type="SAM" id="MobiDB-lite"/>
    </source>
</evidence>
<proteinExistence type="predicted"/>
<dbReference type="PROSITE" id="PS51166">
    <property type="entry name" value="CBM20"/>
    <property type="match status" value="1"/>
</dbReference>
<evidence type="ECO:0000259" key="3">
    <source>
        <dbReference type="PROSITE" id="PS51166"/>
    </source>
</evidence>
<dbReference type="PROSITE" id="PS50007">
    <property type="entry name" value="PIPLC_X_DOMAIN"/>
    <property type="match status" value="1"/>
</dbReference>
<keyword evidence="1" id="KW-0378">Hydrolase</keyword>
<dbReference type="AlphaFoldDB" id="A0A8N4L2J9"/>
<dbReference type="Gene3D" id="2.60.40.10">
    <property type="entry name" value="Immunoglobulins"/>
    <property type="match status" value="1"/>
</dbReference>
<dbReference type="GO" id="GO:0046475">
    <property type="term" value="P:glycerophospholipid catabolic process"/>
    <property type="evidence" value="ECO:0007669"/>
    <property type="project" value="TreeGrafter"/>
</dbReference>
<dbReference type="GO" id="GO:2001070">
    <property type="term" value="F:starch binding"/>
    <property type="evidence" value="ECO:0007669"/>
    <property type="project" value="InterPro"/>
</dbReference>
<dbReference type="PROSITE" id="PS51704">
    <property type="entry name" value="GP_PDE"/>
    <property type="match status" value="1"/>
</dbReference>
<dbReference type="Pfam" id="PF00686">
    <property type="entry name" value="CBM_20"/>
    <property type="match status" value="1"/>
</dbReference>
<dbReference type="InterPro" id="IPR002044">
    <property type="entry name" value="CBM20"/>
</dbReference>
<dbReference type="InterPro" id="IPR051578">
    <property type="entry name" value="GDPD"/>
</dbReference>
<organism evidence="5 6">
    <name type="scientific">Bactrocera dorsalis</name>
    <name type="common">Oriental fruit fly</name>
    <name type="synonym">Dacus dorsalis</name>
    <dbReference type="NCBI Taxonomy" id="27457"/>
    <lineage>
        <taxon>Eukaryota</taxon>
        <taxon>Metazoa</taxon>
        <taxon>Ecdysozoa</taxon>
        <taxon>Arthropoda</taxon>
        <taxon>Hexapoda</taxon>
        <taxon>Insecta</taxon>
        <taxon>Pterygota</taxon>
        <taxon>Neoptera</taxon>
        <taxon>Endopterygota</taxon>
        <taxon>Diptera</taxon>
        <taxon>Brachycera</taxon>
        <taxon>Muscomorpha</taxon>
        <taxon>Tephritoidea</taxon>
        <taxon>Tephritidae</taxon>
        <taxon>Bactrocera</taxon>
        <taxon>Bactrocera</taxon>
    </lineage>
</organism>
<accession>A0A8N4L2J9</accession>
<dbReference type="InterPro" id="IPR017946">
    <property type="entry name" value="PLC-like_Pdiesterase_TIM-brl"/>
</dbReference>
<dbReference type="Pfam" id="PF03009">
    <property type="entry name" value="GDPD"/>
    <property type="match status" value="1"/>
</dbReference>
<dbReference type="SMART" id="SM01065">
    <property type="entry name" value="CBM_2"/>
    <property type="match status" value="1"/>
</dbReference>
<sequence length="811" mass="90957">MHKNLQQRYLATLRKCATPMPTFVAQTVTTQPQRQPQVVQKQQQEIQTRSYTVSSPKRYALPRNFGQCFDCFHVAAVRSVALNSSRPHGTSATKATATPTTPQTTTRTPVTTITVTAAVDGMTASADMADFLITNTTKITSANQQTRDAENSKTSYQNPSSNSLSTLSNKLCQQCASYVDAATIVNELLVLETAAETTPCTPTLQQFAVELYTDLGPSERVGLTGDVKALGEWRLERAIALEPQQGDRRWQANVLLQTCRNISYRYFIYVEDKQGRKQIRRWETRLQPRVLKPAGAESPNSETRIDRFGDADGSGETQVNRGWLTNDCIVQLKFEREQMFQVLDIEKFDPADEVLVKILPLNEEGEPTEAGVHVEVAKLKYAQSHLQPQQAFGIAYEQGDIVVFHITAPCPLQTAFAIIFHTPDQRPVGKAVITAAQLEGSEGVLELSITEPVPEATTVIARLTLPYLIVKPFADKTLDFRTTYAHYWPRSWPNLNVGHRGNGRSYIANPPAERENTIASFMRAYEKFADMIELDVHLTADGVPVIYHDFGMRTAPQGKNITKAEQLQYVLIKDINYEKLKQLRVFAIINGKPVEFPSHNAEPRVEHRIFPTLVDVLEGLPKSLGIDVEIKWPQRRASGAPEAHQTIDKNFFTDRVLATVINHGCGRPLLFSSFDADICTMLRFKQNLFPVMFLTQGQTKKWSPFMDLRTRTVEQAINNAQAFELAGTAPHAEDLLSEEGAQLLQKARDLGQISLVWGDDCNSKERVQYFVEIGATATCYDRTDLYIPEGKERAFFNSSSLLAEFEEQCLR</sequence>
<dbReference type="InterPro" id="IPR013783">
    <property type="entry name" value="Ig-like_fold"/>
</dbReference>
<dbReference type="PANTHER" id="PTHR22958">
    <property type="entry name" value="GLYCEROPHOSPHORYL DIESTER PHOSPHODIESTERASE"/>
    <property type="match status" value="1"/>
</dbReference>
<name>A0A8N4L2J9_BACDO</name>
<dbReference type="InterPro" id="IPR013784">
    <property type="entry name" value="Carb-bd-like_fold"/>
</dbReference>
<dbReference type="Gene3D" id="3.20.20.190">
    <property type="entry name" value="Phosphatidylinositol (PI) phosphodiesterase"/>
    <property type="match status" value="1"/>
</dbReference>
<feature type="domain" description="CBM20" evidence="3">
    <location>
        <begin position="197"/>
        <end position="310"/>
    </location>
</feature>
<dbReference type="GeneID" id="105223787"/>
<dbReference type="GO" id="GO:0047389">
    <property type="term" value="F:glycerophosphocholine phosphodiesterase activity"/>
    <property type="evidence" value="ECO:0007669"/>
    <property type="project" value="TreeGrafter"/>
</dbReference>
<keyword evidence="5" id="KW-1185">Reference proteome</keyword>
<feature type="region of interest" description="Disordered" evidence="2">
    <location>
        <begin position="293"/>
        <end position="312"/>
    </location>
</feature>
<dbReference type="PANTHER" id="PTHR22958:SF1">
    <property type="entry name" value="GLYCEROPHOSPHOCHOLINE PHOSPHODIESTERASE GPCPD1"/>
    <property type="match status" value="1"/>
</dbReference>
<gene>
    <name evidence="6" type="primary">LOC105223787</name>
</gene>
<evidence type="ECO:0000313" key="5">
    <source>
        <dbReference type="Proteomes" id="UP001652620"/>
    </source>
</evidence>
<evidence type="ECO:0000259" key="4">
    <source>
        <dbReference type="PROSITE" id="PS51704"/>
    </source>
</evidence>
<feature type="region of interest" description="Disordered" evidence="2">
    <location>
        <begin position="84"/>
        <end position="106"/>
    </location>
</feature>
<dbReference type="OrthoDB" id="1058301at2759"/>
<dbReference type="SUPFAM" id="SSF49452">
    <property type="entry name" value="Starch-binding domain-like"/>
    <property type="match status" value="1"/>
</dbReference>
<evidence type="ECO:0000313" key="6">
    <source>
        <dbReference type="RefSeq" id="XP_029405109.2"/>
    </source>
</evidence>
<dbReference type="RefSeq" id="XP_029405109.2">
    <property type="nucleotide sequence ID" value="XM_029549249.2"/>
</dbReference>
<dbReference type="SUPFAM" id="SSF51695">
    <property type="entry name" value="PLC-like phosphodiesterases"/>
    <property type="match status" value="1"/>
</dbReference>
<feature type="compositionally biased region" description="Polar residues" evidence="2">
    <location>
        <begin position="142"/>
        <end position="157"/>
    </location>
</feature>
<feature type="region of interest" description="Disordered" evidence="2">
    <location>
        <begin position="142"/>
        <end position="163"/>
    </location>
</feature>
<evidence type="ECO:0000256" key="1">
    <source>
        <dbReference type="ARBA" id="ARBA00022801"/>
    </source>
</evidence>
<dbReference type="Proteomes" id="UP001652620">
    <property type="component" value="Chromosome 5"/>
</dbReference>
<feature type="compositionally biased region" description="Low complexity" evidence="2">
    <location>
        <begin position="90"/>
        <end position="106"/>
    </location>
</feature>